<dbReference type="Proteomes" id="UP000270094">
    <property type="component" value="Unassembled WGS sequence"/>
</dbReference>
<organism evidence="1 2">
    <name type="scientific">Strongylus vulgaris</name>
    <name type="common">Blood worm</name>
    <dbReference type="NCBI Taxonomy" id="40348"/>
    <lineage>
        <taxon>Eukaryota</taxon>
        <taxon>Metazoa</taxon>
        <taxon>Ecdysozoa</taxon>
        <taxon>Nematoda</taxon>
        <taxon>Chromadorea</taxon>
        <taxon>Rhabditida</taxon>
        <taxon>Rhabditina</taxon>
        <taxon>Rhabditomorpha</taxon>
        <taxon>Strongyloidea</taxon>
        <taxon>Strongylidae</taxon>
        <taxon>Strongylus</taxon>
    </lineage>
</organism>
<gene>
    <name evidence="1" type="ORF">SVUK_LOCUS1125</name>
</gene>
<keyword evidence="2" id="KW-1185">Reference proteome</keyword>
<dbReference type="AlphaFoldDB" id="A0A3P7INY4"/>
<protein>
    <submittedName>
        <fullName evidence="1">Uncharacterized protein</fullName>
    </submittedName>
</protein>
<dbReference type="EMBL" id="UYYB01002098">
    <property type="protein sequence ID" value="VDM66127.1"/>
    <property type="molecule type" value="Genomic_DNA"/>
</dbReference>
<accession>A0A3P7INY4</accession>
<name>A0A3P7INY4_STRVU</name>
<sequence length="100" mass="10998">MGESGMEVIAPHPICSKSQRIYLHKIPNVAIMGDSRTLDGPQVSRVGDLLVRVERNMTWSEPGFFMVWIAALLGSRILGGISPEGITGFDTGVDERKRLM</sequence>
<evidence type="ECO:0000313" key="2">
    <source>
        <dbReference type="Proteomes" id="UP000270094"/>
    </source>
</evidence>
<evidence type="ECO:0000313" key="1">
    <source>
        <dbReference type="EMBL" id="VDM66127.1"/>
    </source>
</evidence>
<reference evidence="1 2" key="1">
    <citation type="submission" date="2018-11" db="EMBL/GenBank/DDBJ databases">
        <authorList>
            <consortium name="Pathogen Informatics"/>
        </authorList>
    </citation>
    <scope>NUCLEOTIDE SEQUENCE [LARGE SCALE GENOMIC DNA]</scope>
</reference>
<proteinExistence type="predicted"/>